<dbReference type="Pfam" id="PF00096">
    <property type="entry name" value="zf-C2H2"/>
    <property type="match status" value="2"/>
</dbReference>
<keyword evidence="1" id="KW-0238">DNA-binding</keyword>
<keyword evidence="2" id="KW-0863">Zinc-finger</keyword>
<comment type="caution">
    <text evidence="6">The sequence shown here is derived from an EMBL/GenBank/DDBJ whole genome shotgun (WGS) entry which is preliminary data.</text>
</comment>
<dbReference type="SMART" id="SM00355">
    <property type="entry name" value="ZnF_C2H2"/>
    <property type="match status" value="4"/>
</dbReference>
<feature type="domain" description="C2H2-type" evidence="4">
    <location>
        <begin position="165"/>
        <end position="192"/>
    </location>
</feature>
<feature type="domain" description="HTH CENPB-type" evidence="5">
    <location>
        <begin position="340"/>
        <end position="411"/>
    </location>
</feature>
<sequence>MSSETAVQNSQNNEISSEDEVLSVLKSKVKKKANKRKKPPKKHYVDNCDKQLMPQVFVHVKVEEVEDEDERPLDFSGYRKENVATSSDPNPPKPKRRRRPPDKPKKKRLFKCPQCDAVFEQNVDLKTHAKEHQVVTRHKCEPCGRYFNKAFSLRLHSRVHMEKMEICPVCGVAYTLKINMLRHMNSHEPTEPCPKCPSKFHTKSLLEAHMRVHEVKENSGEIPKRGGKRGVTTAAHDQPQHQGNCRNENKRNKTKEKTSPPSSRIKSEVESEENDVSDNQNMSNSYEVYLKRDDLNHATQCAIVSKMHKGRSVPDICKLYNLTPEVVNEIWEDRDNYALPKKAGKKYMNSILDARIVEWFHNQRANDVQVSGKMLQDIAETFAKESGFVAFNGSRKWLDRFKAKYKISLRGTPPKRDYSNVAFGCKWKNLFFKETWCDVRLGIADEDIYTGDEVGFYFNPSKGRIKKMSGKKFIQGYVKDRLSIFICANVTGSDKKQLVVCGTEDPLVHSHRNPDTLPVTYIRHAQAHFTTQMFEEYVKYWNRELQVRNRKAVLILDRATIHSKLVLSNLKLVFVPWKASSGLIPVRNGIFSGFRDEFRRLFLMEKAMNAVRGVDRNMTCLEALNMLEKAWERLPAHVINAGFVSTGYDVKKLEAPTERQTFIDNEEEMLCQFLRDYDVEPYFTDLSHLDMYLTVDEELLTGQGTNGSVFGGNHKVTDPVSREREKEELLPIGTEKPESSDAENMVQKTRALKDLEIIREYLQSTDTPFAAYSDFMTIETFLLRNPFNEES</sequence>
<proteinExistence type="predicted"/>
<feature type="compositionally biased region" description="Polar residues" evidence="3">
    <location>
        <begin position="1"/>
        <end position="15"/>
    </location>
</feature>
<organism evidence="6 7">
    <name type="scientific">Parnassius apollo</name>
    <name type="common">Apollo butterfly</name>
    <name type="synonym">Papilio apollo</name>
    <dbReference type="NCBI Taxonomy" id="110799"/>
    <lineage>
        <taxon>Eukaryota</taxon>
        <taxon>Metazoa</taxon>
        <taxon>Ecdysozoa</taxon>
        <taxon>Arthropoda</taxon>
        <taxon>Hexapoda</taxon>
        <taxon>Insecta</taxon>
        <taxon>Pterygota</taxon>
        <taxon>Neoptera</taxon>
        <taxon>Endopterygota</taxon>
        <taxon>Lepidoptera</taxon>
        <taxon>Glossata</taxon>
        <taxon>Ditrysia</taxon>
        <taxon>Papilionoidea</taxon>
        <taxon>Papilionidae</taxon>
        <taxon>Parnassiinae</taxon>
        <taxon>Parnassini</taxon>
        <taxon>Parnassius</taxon>
        <taxon>Parnassius</taxon>
    </lineage>
</organism>
<dbReference type="InterPro" id="IPR006600">
    <property type="entry name" value="HTH_CenpB_DNA-bd_dom"/>
</dbReference>
<feature type="domain" description="C2H2-type" evidence="4">
    <location>
        <begin position="110"/>
        <end position="132"/>
    </location>
</feature>
<dbReference type="SMART" id="SM00674">
    <property type="entry name" value="CENPB"/>
    <property type="match status" value="1"/>
</dbReference>
<keyword evidence="7" id="KW-1185">Reference proteome</keyword>
<feature type="compositionally biased region" description="Basic and acidic residues" evidence="3">
    <location>
        <begin position="214"/>
        <end position="224"/>
    </location>
</feature>
<dbReference type="OrthoDB" id="125347at2759"/>
<feature type="compositionally biased region" description="Basic and acidic residues" evidence="3">
    <location>
        <begin position="247"/>
        <end position="258"/>
    </location>
</feature>
<feature type="region of interest" description="Disordered" evidence="3">
    <location>
        <begin position="1"/>
        <end position="48"/>
    </location>
</feature>
<dbReference type="InterPro" id="IPR050863">
    <property type="entry name" value="CenT-Element_Derived"/>
</dbReference>
<evidence type="ECO:0000256" key="3">
    <source>
        <dbReference type="SAM" id="MobiDB-lite"/>
    </source>
</evidence>
<feature type="compositionally biased region" description="Basic residues" evidence="3">
    <location>
        <begin position="27"/>
        <end position="42"/>
    </location>
</feature>
<evidence type="ECO:0000313" key="7">
    <source>
        <dbReference type="Proteomes" id="UP000691718"/>
    </source>
</evidence>
<dbReference type="GO" id="GO:0003677">
    <property type="term" value="F:DNA binding"/>
    <property type="evidence" value="ECO:0007669"/>
    <property type="project" value="UniProtKB-KW"/>
</dbReference>
<feature type="domain" description="C2H2-type" evidence="4">
    <location>
        <begin position="191"/>
        <end position="218"/>
    </location>
</feature>
<protein>
    <submittedName>
        <fullName evidence="6">(apollo) hypothetical protein</fullName>
    </submittedName>
</protein>
<dbReference type="InterPro" id="IPR013087">
    <property type="entry name" value="Znf_C2H2_type"/>
</dbReference>
<evidence type="ECO:0000256" key="2">
    <source>
        <dbReference type="PROSITE-ProRule" id="PRU00042"/>
    </source>
</evidence>
<feature type="region of interest" description="Disordered" evidence="3">
    <location>
        <begin position="63"/>
        <end position="108"/>
    </location>
</feature>
<feature type="region of interest" description="Disordered" evidence="3">
    <location>
        <begin position="710"/>
        <end position="745"/>
    </location>
</feature>
<dbReference type="PROSITE" id="PS51253">
    <property type="entry name" value="HTH_CENPB"/>
    <property type="match status" value="1"/>
</dbReference>
<dbReference type="GO" id="GO:0008270">
    <property type="term" value="F:zinc ion binding"/>
    <property type="evidence" value="ECO:0007669"/>
    <property type="project" value="UniProtKB-KW"/>
</dbReference>
<feature type="compositionally biased region" description="Basic residues" evidence="3">
    <location>
        <begin position="93"/>
        <end position="108"/>
    </location>
</feature>
<keyword evidence="2" id="KW-0479">Metal-binding</keyword>
<keyword evidence="2" id="KW-0862">Zinc</keyword>
<gene>
    <name evidence="6" type="ORF">PAPOLLO_LOCUS3908</name>
</gene>
<name>A0A8S3WAJ1_PARAO</name>
<dbReference type="Proteomes" id="UP000691718">
    <property type="component" value="Unassembled WGS sequence"/>
</dbReference>
<dbReference type="PANTHER" id="PTHR19303">
    <property type="entry name" value="TRANSPOSON"/>
    <property type="match status" value="1"/>
</dbReference>
<dbReference type="InterPro" id="IPR004875">
    <property type="entry name" value="DDE_SF_endonuclease_dom"/>
</dbReference>
<dbReference type="AlphaFoldDB" id="A0A8S3WAJ1"/>
<dbReference type="Pfam" id="PF03184">
    <property type="entry name" value="DDE_1"/>
    <property type="match status" value="1"/>
</dbReference>
<dbReference type="PANTHER" id="PTHR19303:SF73">
    <property type="entry name" value="PROTEIN PDC2"/>
    <property type="match status" value="1"/>
</dbReference>
<dbReference type="PROSITE" id="PS00028">
    <property type="entry name" value="ZINC_FINGER_C2H2_1"/>
    <property type="match status" value="3"/>
</dbReference>
<evidence type="ECO:0000259" key="4">
    <source>
        <dbReference type="PROSITE" id="PS50157"/>
    </source>
</evidence>
<dbReference type="GO" id="GO:0005634">
    <property type="term" value="C:nucleus"/>
    <property type="evidence" value="ECO:0007669"/>
    <property type="project" value="TreeGrafter"/>
</dbReference>
<dbReference type="EMBL" id="CAJQZP010000220">
    <property type="protein sequence ID" value="CAG4949017.1"/>
    <property type="molecule type" value="Genomic_DNA"/>
</dbReference>
<feature type="domain" description="C2H2-type" evidence="4">
    <location>
        <begin position="138"/>
        <end position="165"/>
    </location>
</feature>
<feature type="compositionally biased region" description="Basic and acidic residues" evidence="3">
    <location>
        <begin position="715"/>
        <end position="739"/>
    </location>
</feature>
<dbReference type="Pfam" id="PF03221">
    <property type="entry name" value="HTH_Tnp_Tc5"/>
    <property type="match status" value="1"/>
</dbReference>
<dbReference type="PROSITE" id="PS50157">
    <property type="entry name" value="ZINC_FINGER_C2H2_2"/>
    <property type="match status" value="4"/>
</dbReference>
<reference evidence="6" key="1">
    <citation type="submission" date="2021-04" db="EMBL/GenBank/DDBJ databases">
        <authorList>
            <person name="Tunstrom K."/>
        </authorList>
    </citation>
    <scope>NUCLEOTIDE SEQUENCE</scope>
</reference>
<evidence type="ECO:0000313" key="6">
    <source>
        <dbReference type="EMBL" id="CAG4949017.1"/>
    </source>
</evidence>
<feature type="region of interest" description="Disordered" evidence="3">
    <location>
        <begin position="214"/>
        <end position="282"/>
    </location>
</feature>
<evidence type="ECO:0000259" key="5">
    <source>
        <dbReference type="PROSITE" id="PS51253"/>
    </source>
</evidence>
<evidence type="ECO:0000256" key="1">
    <source>
        <dbReference type="ARBA" id="ARBA00023125"/>
    </source>
</evidence>
<accession>A0A8S3WAJ1</accession>